<evidence type="ECO:0000256" key="1">
    <source>
        <dbReference type="SAM" id="MobiDB-lite"/>
    </source>
</evidence>
<accession>A0A0A9C434</accession>
<reference evidence="2" key="1">
    <citation type="submission" date="2014-09" db="EMBL/GenBank/DDBJ databases">
        <authorList>
            <person name="Magalhaes I.L.F."/>
            <person name="Oliveira U."/>
            <person name="Santos F.R."/>
            <person name="Vidigal T.H.D.A."/>
            <person name="Brescovit A.D."/>
            <person name="Santos A.J."/>
        </authorList>
    </citation>
    <scope>NUCLEOTIDE SEQUENCE</scope>
    <source>
        <tissue evidence="2">Shoot tissue taken approximately 20 cm above the soil surface</tissue>
    </source>
</reference>
<reference evidence="2" key="2">
    <citation type="journal article" date="2015" name="Data Brief">
        <title>Shoot transcriptome of the giant reed, Arundo donax.</title>
        <authorList>
            <person name="Barrero R.A."/>
            <person name="Guerrero F.D."/>
            <person name="Moolhuijzen P."/>
            <person name="Goolsby J.A."/>
            <person name="Tidwell J."/>
            <person name="Bellgard S.E."/>
            <person name="Bellgard M.I."/>
        </authorList>
    </citation>
    <scope>NUCLEOTIDE SEQUENCE</scope>
    <source>
        <tissue evidence="2">Shoot tissue taken approximately 20 cm above the soil surface</tissue>
    </source>
</reference>
<dbReference type="AlphaFoldDB" id="A0A0A9C434"/>
<name>A0A0A9C434_ARUDO</name>
<feature type="compositionally biased region" description="Basic and acidic residues" evidence="1">
    <location>
        <begin position="1"/>
        <end position="11"/>
    </location>
</feature>
<protein>
    <submittedName>
        <fullName evidence="2">Uncharacterized protein</fullName>
    </submittedName>
</protein>
<evidence type="ECO:0000313" key="2">
    <source>
        <dbReference type="EMBL" id="JAD71054.1"/>
    </source>
</evidence>
<feature type="compositionally biased region" description="Low complexity" evidence="1">
    <location>
        <begin position="12"/>
        <end position="33"/>
    </location>
</feature>
<feature type="region of interest" description="Disordered" evidence="1">
    <location>
        <begin position="1"/>
        <end position="74"/>
    </location>
</feature>
<dbReference type="EMBL" id="GBRH01226841">
    <property type="protein sequence ID" value="JAD71054.1"/>
    <property type="molecule type" value="Transcribed_RNA"/>
</dbReference>
<sequence length="144" mass="15050">MTRMDTLDAKSADASMSPSTPSSGHSLHSDSPLVSAAADPSISLLSPLPRRPTMSRSNFSLMDRTTDAVPSPSSTVFSTNTTLSLSLCLFQNLFSISSSLASSLPPIPTQFRSLNRTTVSDMVPASGILAAYASASRSSGPPRK</sequence>
<organism evidence="2">
    <name type="scientific">Arundo donax</name>
    <name type="common">Giant reed</name>
    <name type="synonym">Donax arundinaceus</name>
    <dbReference type="NCBI Taxonomy" id="35708"/>
    <lineage>
        <taxon>Eukaryota</taxon>
        <taxon>Viridiplantae</taxon>
        <taxon>Streptophyta</taxon>
        <taxon>Embryophyta</taxon>
        <taxon>Tracheophyta</taxon>
        <taxon>Spermatophyta</taxon>
        <taxon>Magnoliopsida</taxon>
        <taxon>Liliopsida</taxon>
        <taxon>Poales</taxon>
        <taxon>Poaceae</taxon>
        <taxon>PACMAD clade</taxon>
        <taxon>Arundinoideae</taxon>
        <taxon>Arundineae</taxon>
        <taxon>Arundo</taxon>
    </lineage>
</organism>
<proteinExistence type="predicted"/>